<name>A0ABW0IFD1_9BACT</name>
<protein>
    <submittedName>
        <fullName evidence="2">Uncharacterized protein</fullName>
    </submittedName>
</protein>
<dbReference type="Proteomes" id="UP001596106">
    <property type="component" value="Unassembled WGS sequence"/>
</dbReference>
<comment type="caution">
    <text evidence="2">The sequence shown here is derived from an EMBL/GenBank/DDBJ whole genome shotgun (WGS) entry which is preliminary data.</text>
</comment>
<proteinExistence type="predicted"/>
<organism evidence="2 3">
    <name type="scientific">Larkinella bovis</name>
    <dbReference type="NCBI Taxonomy" id="683041"/>
    <lineage>
        <taxon>Bacteria</taxon>
        <taxon>Pseudomonadati</taxon>
        <taxon>Bacteroidota</taxon>
        <taxon>Cytophagia</taxon>
        <taxon>Cytophagales</taxon>
        <taxon>Spirosomataceae</taxon>
        <taxon>Larkinella</taxon>
    </lineage>
</organism>
<evidence type="ECO:0000313" key="2">
    <source>
        <dbReference type="EMBL" id="MFC5411106.1"/>
    </source>
</evidence>
<evidence type="ECO:0000313" key="3">
    <source>
        <dbReference type="Proteomes" id="UP001596106"/>
    </source>
</evidence>
<gene>
    <name evidence="2" type="ORF">ACFPMF_17425</name>
</gene>
<dbReference type="EMBL" id="JBHSMA010000005">
    <property type="protein sequence ID" value="MFC5411106.1"/>
    <property type="molecule type" value="Genomic_DNA"/>
</dbReference>
<sequence length="55" mass="5915">MERSGSRRSKVNRKGAGPVPGLLAGGPNGSAPRQEKCERYTPTSADERFIDALEI</sequence>
<accession>A0ABW0IFD1</accession>
<feature type="region of interest" description="Disordered" evidence="1">
    <location>
        <begin position="1"/>
        <end position="45"/>
    </location>
</feature>
<feature type="compositionally biased region" description="Basic residues" evidence="1">
    <location>
        <begin position="1"/>
        <end position="13"/>
    </location>
</feature>
<reference evidence="3" key="1">
    <citation type="journal article" date="2019" name="Int. J. Syst. Evol. Microbiol.">
        <title>The Global Catalogue of Microorganisms (GCM) 10K type strain sequencing project: providing services to taxonomists for standard genome sequencing and annotation.</title>
        <authorList>
            <consortium name="The Broad Institute Genomics Platform"/>
            <consortium name="The Broad Institute Genome Sequencing Center for Infectious Disease"/>
            <person name="Wu L."/>
            <person name="Ma J."/>
        </authorList>
    </citation>
    <scope>NUCLEOTIDE SEQUENCE [LARGE SCALE GENOMIC DNA]</scope>
    <source>
        <strain evidence="3">CCUG 55250</strain>
    </source>
</reference>
<keyword evidence="3" id="KW-1185">Reference proteome</keyword>
<evidence type="ECO:0000256" key="1">
    <source>
        <dbReference type="SAM" id="MobiDB-lite"/>
    </source>
</evidence>
<feature type="compositionally biased region" description="Basic and acidic residues" evidence="1">
    <location>
        <begin position="33"/>
        <end position="45"/>
    </location>
</feature>